<protein>
    <recommendedName>
        <fullName evidence="3">Response regulator receiver protein</fullName>
    </recommendedName>
</protein>
<gene>
    <name evidence="1" type="ordered locus">Mmc1_0294</name>
</gene>
<reference evidence="1 2" key="2">
    <citation type="journal article" date="2012" name="Int. J. Syst. Evol. Microbiol.">
        <title>Magnetococcus marinus gen. nov., sp. nov., a marine, magnetotactic bacterium that represents a novel lineage (Magnetococcaceae fam. nov.; Magnetococcales ord. nov.) at the base of the Alphaproteobacteria.</title>
        <authorList>
            <person name="Bazylinski D.A."/>
            <person name="Williams T.J."/>
            <person name="Lefevre C.T."/>
            <person name="Berg R.J."/>
            <person name="Zhang C.L."/>
            <person name="Bowser S.S."/>
            <person name="Dean A.J."/>
            <person name="Beveridge T.J."/>
        </authorList>
    </citation>
    <scope>NUCLEOTIDE SEQUENCE [LARGE SCALE GENOMIC DNA]</scope>
    <source>
        <strain evidence="2">ATCC BAA-1437 / JCM 17883 / MC-1</strain>
    </source>
</reference>
<evidence type="ECO:0000313" key="1">
    <source>
        <dbReference type="EMBL" id="ABK42821.1"/>
    </source>
</evidence>
<dbReference type="RefSeq" id="WP_011711993.1">
    <property type="nucleotide sequence ID" value="NC_008576.1"/>
</dbReference>
<evidence type="ECO:0000313" key="2">
    <source>
        <dbReference type="Proteomes" id="UP000002586"/>
    </source>
</evidence>
<accession>A0L4C8</accession>
<sequence length="108" mass="11462">MASIMLVCSDLLNRVQLESSWKAAGLAMVNASQGESPHIIVLDLSPEQALHQIAPLKASHPDAQLVAFGPHLQGERLLAAKQQGADLVVARSSVVERVIKLAQAHAQA</sequence>
<dbReference type="Proteomes" id="UP000002586">
    <property type="component" value="Chromosome"/>
</dbReference>
<dbReference type="EMBL" id="CP000471">
    <property type="protein sequence ID" value="ABK42821.1"/>
    <property type="molecule type" value="Genomic_DNA"/>
</dbReference>
<dbReference type="HOGENOM" id="CLU_2257933_0_0_5"/>
<evidence type="ECO:0008006" key="3">
    <source>
        <dbReference type="Google" id="ProtNLM"/>
    </source>
</evidence>
<dbReference type="eggNOG" id="ENOG50338F7">
    <property type="taxonomic scope" value="Bacteria"/>
</dbReference>
<dbReference type="AlphaFoldDB" id="A0L4C8"/>
<organism evidence="1 2">
    <name type="scientific">Magnetococcus marinus (strain ATCC BAA-1437 / JCM 17883 / MC-1)</name>
    <dbReference type="NCBI Taxonomy" id="156889"/>
    <lineage>
        <taxon>Bacteria</taxon>
        <taxon>Pseudomonadati</taxon>
        <taxon>Pseudomonadota</taxon>
        <taxon>Magnetococcia</taxon>
        <taxon>Magnetococcales</taxon>
        <taxon>Magnetococcaceae</taxon>
        <taxon>Magnetococcus</taxon>
    </lineage>
</organism>
<keyword evidence="2" id="KW-1185">Reference proteome</keyword>
<dbReference type="KEGG" id="mgm:Mmc1_0294"/>
<dbReference type="OrthoDB" id="9180900at2"/>
<name>A0L4C8_MAGMM</name>
<reference evidence="2" key="1">
    <citation type="journal article" date="2009" name="Appl. Environ. Microbiol.">
        <title>Complete genome sequence of the chemolithoautotrophic marine magnetotactic coccus strain MC-1.</title>
        <authorList>
            <person name="Schubbe S."/>
            <person name="Williams T.J."/>
            <person name="Xie G."/>
            <person name="Kiss H.E."/>
            <person name="Brettin T.S."/>
            <person name="Martinez D."/>
            <person name="Ross C.A."/>
            <person name="Schuler D."/>
            <person name="Cox B.L."/>
            <person name="Nealson K.H."/>
            <person name="Bazylinski D.A."/>
        </authorList>
    </citation>
    <scope>NUCLEOTIDE SEQUENCE [LARGE SCALE GENOMIC DNA]</scope>
    <source>
        <strain evidence="2">ATCC BAA-1437 / JCM 17883 / MC-1</strain>
    </source>
</reference>
<proteinExistence type="predicted"/>